<protein>
    <submittedName>
        <fullName evidence="4">TetR/AcrR family transcriptional regulator</fullName>
    </submittedName>
</protein>
<dbReference type="Gene3D" id="1.10.357.10">
    <property type="entry name" value="Tetracycline Repressor, domain 2"/>
    <property type="match status" value="1"/>
</dbReference>
<dbReference type="InterPro" id="IPR009057">
    <property type="entry name" value="Homeodomain-like_sf"/>
</dbReference>
<dbReference type="PANTHER" id="PTHR30055">
    <property type="entry name" value="HTH-TYPE TRANSCRIPTIONAL REGULATOR RUTR"/>
    <property type="match status" value="1"/>
</dbReference>
<feature type="domain" description="HTH tetR-type" evidence="3">
    <location>
        <begin position="7"/>
        <end position="67"/>
    </location>
</feature>
<dbReference type="RefSeq" id="WP_397092395.1">
    <property type="nucleotide sequence ID" value="NZ_JBITGY010000028.1"/>
</dbReference>
<evidence type="ECO:0000313" key="4">
    <source>
        <dbReference type="EMBL" id="MFI6505936.1"/>
    </source>
</evidence>
<keyword evidence="1 2" id="KW-0238">DNA-binding</keyword>
<dbReference type="InterPro" id="IPR050109">
    <property type="entry name" value="HTH-type_TetR-like_transc_reg"/>
</dbReference>
<evidence type="ECO:0000259" key="3">
    <source>
        <dbReference type="PROSITE" id="PS50977"/>
    </source>
</evidence>
<feature type="DNA-binding region" description="H-T-H motif" evidence="2">
    <location>
        <begin position="30"/>
        <end position="49"/>
    </location>
</feature>
<reference evidence="4 5" key="1">
    <citation type="submission" date="2024-10" db="EMBL/GenBank/DDBJ databases">
        <title>The Natural Products Discovery Center: Release of the First 8490 Sequenced Strains for Exploring Actinobacteria Biosynthetic Diversity.</title>
        <authorList>
            <person name="Kalkreuter E."/>
            <person name="Kautsar S.A."/>
            <person name="Yang D."/>
            <person name="Bader C.D."/>
            <person name="Teijaro C.N."/>
            <person name="Fluegel L."/>
            <person name="Davis C.M."/>
            <person name="Simpson J.R."/>
            <person name="Lauterbach L."/>
            <person name="Steele A.D."/>
            <person name="Gui C."/>
            <person name="Meng S."/>
            <person name="Li G."/>
            <person name="Viehrig K."/>
            <person name="Ye F."/>
            <person name="Su P."/>
            <person name="Kiefer A.F."/>
            <person name="Nichols A."/>
            <person name="Cepeda A.J."/>
            <person name="Yan W."/>
            <person name="Fan B."/>
            <person name="Jiang Y."/>
            <person name="Adhikari A."/>
            <person name="Zheng C.-J."/>
            <person name="Schuster L."/>
            <person name="Cowan T.M."/>
            <person name="Smanski M.J."/>
            <person name="Chevrette M.G."/>
            <person name="De Carvalho L.P.S."/>
            <person name="Shen B."/>
        </authorList>
    </citation>
    <scope>NUCLEOTIDE SEQUENCE [LARGE SCALE GENOMIC DNA]</scope>
    <source>
        <strain evidence="4 5">NPDC050545</strain>
    </source>
</reference>
<keyword evidence="5" id="KW-1185">Reference proteome</keyword>
<dbReference type="EMBL" id="JBITGY010000028">
    <property type="protein sequence ID" value="MFI6505936.1"/>
    <property type="molecule type" value="Genomic_DNA"/>
</dbReference>
<dbReference type="SUPFAM" id="SSF46689">
    <property type="entry name" value="Homeodomain-like"/>
    <property type="match status" value="1"/>
</dbReference>
<evidence type="ECO:0000256" key="1">
    <source>
        <dbReference type="ARBA" id="ARBA00023125"/>
    </source>
</evidence>
<comment type="caution">
    <text evidence="4">The sequence shown here is derived from an EMBL/GenBank/DDBJ whole genome shotgun (WGS) entry which is preliminary data.</text>
</comment>
<evidence type="ECO:0000313" key="5">
    <source>
        <dbReference type="Proteomes" id="UP001612741"/>
    </source>
</evidence>
<dbReference type="PANTHER" id="PTHR30055:SF226">
    <property type="entry name" value="HTH-TYPE TRANSCRIPTIONAL REGULATOR PKSA"/>
    <property type="match status" value="1"/>
</dbReference>
<organism evidence="4 5">
    <name type="scientific">Nonomuraea typhae</name>
    <dbReference type="NCBI Taxonomy" id="2603600"/>
    <lineage>
        <taxon>Bacteria</taxon>
        <taxon>Bacillati</taxon>
        <taxon>Actinomycetota</taxon>
        <taxon>Actinomycetes</taxon>
        <taxon>Streptosporangiales</taxon>
        <taxon>Streptosporangiaceae</taxon>
        <taxon>Nonomuraea</taxon>
    </lineage>
</organism>
<evidence type="ECO:0000256" key="2">
    <source>
        <dbReference type="PROSITE-ProRule" id="PRU00335"/>
    </source>
</evidence>
<dbReference type="Pfam" id="PF00440">
    <property type="entry name" value="TetR_N"/>
    <property type="match status" value="1"/>
</dbReference>
<accession>A0ABW7ZCP6</accession>
<proteinExistence type="predicted"/>
<name>A0ABW7ZCP6_9ACTN</name>
<dbReference type="PRINTS" id="PR00455">
    <property type="entry name" value="HTHTETR"/>
</dbReference>
<gene>
    <name evidence="4" type="ORF">ACIBG2_51795</name>
</gene>
<dbReference type="Proteomes" id="UP001612741">
    <property type="component" value="Unassembled WGS sequence"/>
</dbReference>
<sequence length="221" mass="24615">METRRRAETQHKLFRATLEVAVERGLAGVSTHRVAAAAGLTTGAIYRNFEGRDHLIREAMSYYQRHVSDLDVADATSLGEWAHGYLDAYLDMIVSRDEQLQLILSLQRQLLMLRETDSAVRDVVDHWQESRLTSLEQRIDELASLSGERLTVSPRLLGQQMMILSVGFSLMAEQFEDVIPREVAHAAVDALLATSCAPVGQGDVQDALDVQDDGRPQGRAE</sequence>
<dbReference type="InterPro" id="IPR001647">
    <property type="entry name" value="HTH_TetR"/>
</dbReference>
<dbReference type="PROSITE" id="PS50977">
    <property type="entry name" value="HTH_TETR_2"/>
    <property type="match status" value="1"/>
</dbReference>